<dbReference type="GO" id="GO:0005634">
    <property type="term" value="C:nucleus"/>
    <property type="evidence" value="ECO:0007669"/>
    <property type="project" value="UniProtKB-SubCell"/>
</dbReference>
<keyword evidence="2" id="KW-0217">Developmental protein</keyword>
<accession>A0A4C1YMS6</accession>
<evidence type="ECO:0000313" key="6">
    <source>
        <dbReference type="EMBL" id="GBP76393.1"/>
    </source>
</evidence>
<keyword evidence="3" id="KW-0539">Nucleus</keyword>
<dbReference type="PANTHER" id="PTHR12972:SF0">
    <property type="entry name" value="PROTEIN DOWNSTREAM NEIGHBOR OF SON"/>
    <property type="match status" value="1"/>
</dbReference>
<protein>
    <submittedName>
        <fullName evidence="6">Protein downstream neighbor of son homolog</fullName>
    </submittedName>
</protein>
<organism evidence="6 7">
    <name type="scientific">Eumeta variegata</name>
    <name type="common">Bagworm moth</name>
    <name type="synonym">Eumeta japonica</name>
    <dbReference type="NCBI Taxonomy" id="151549"/>
    <lineage>
        <taxon>Eukaryota</taxon>
        <taxon>Metazoa</taxon>
        <taxon>Ecdysozoa</taxon>
        <taxon>Arthropoda</taxon>
        <taxon>Hexapoda</taxon>
        <taxon>Insecta</taxon>
        <taxon>Pterygota</taxon>
        <taxon>Neoptera</taxon>
        <taxon>Endopterygota</taxon>
        <taxon>Lepidoptera</taxon>
        <taxon>Glossata</taxon>
        <taxon>Ditrysia</taxon>
        <taxon>Tineoidea</taxon>
        <taxon>Psychidae</taxon>
        <taxon>Oiketicinae</taxon>
        <taxon>Eumeta</taxon>
    </lineage>
</organism>
<keyword evidence="7" id="KW-1185">Reference proteome</keyword>
<name>A0A4C1YMS6_EUMVA</name>
<feature type="compositionally biased region" description="Polar residues" evidence="5">
    <location>
        <begin position="126"/>
        <end position="146"/>
    </location>
</feature>
<evidence type="ECO:0000256" key="3">
    <source>
        <dbReference type="ARBA" id="ARBA00023242"/>
    </source>
</evidence>
<dbReference type="AlphaFoldDB" id="A0A4C1YMS6"/>
<dbReference type="GO" id="GO:0033260">
    <property type="term" value="P:nuclear DNA replication"/>
    <property type="evidence" value="ECO:0007669"/>
    <property type="project" value="TreeGrafter"/>
</dbReference>
<dbReference type="OrthoDB" id="534063at2759"/>
<dbReference type="EMBL" id="BGZK01001290">
    <property type="protein sequence ID" value="GBP76393.1"/>
    <property type="molecule type" value="Genomic_DNA"/>
</dbReference>
<comment type="similarity">
    <text evidence="4">Belongs to the DONSON family.</text>
</comment>
<evidence type="ECO:0000256" key="1">
    <source>
        <dbReference type="ARBA" id="ARBA00004123"/>
    </source>
</evidence>
<reference evidence="6 7" key="1">
    <citation type="journal article" date="2019" name="Commun. Biol.">
        <title>The bagworm genome reveals a unique fibroin gene that provides high tensile strength.</title>
        <authorList>
            <person name="Kono N."/>
            <person name="Nakamura H."/>
            <person name="Ohtoshi R."/>
            <person name="Tomita M."/>
            <person name="Numata K."/>
            <person name="Arakawa K."/>
        </authorList>
    </citation>
    <scope>NUCLEOTIDE SEQUENCE [LARGE SCALE GENOMIC DNA]</scope>
</reference>
<evidence type="ECO:0000256" key="2">
    <source>
        <dbReference type="ARBA" id="ARBA00022473"/>
    </source>
</evidence>
<comment type="subcellular location">
    <subcellularLocation>
        <location evidence="1">Nucleus</location>
    </subcellularLocation>
</comment>
<feature type="compositionally biased region" description="Basic and acidic residues" evidence="5">
    <location>
        <begin position="149"/>
        <end position="161"/>
    </location>
</feature>
<dbReference type="Proteomes" id="UP000299102">
    <property type="component" value="Unassembled WGS sequence"/>
</dbReference>
<dbReference type="InterPro" id="IPR024861">
    <property type="entry name" value="Donson"/>
</dbReference>
<proteinExistence type="inferred from homology"/>
<dbReference type="STRING" id="151549.A0A4C1YMS6"/>
<comment type="caution">
    <text evidence="6">The sequence shown here is derived from an EMBL/GenBank/DDBJ whole genome shotgun (WGS) entry which is preliminary data.</text>
</comment>
<evidence type="ECO:0000313" key="7">
    <source>
        <dbReference type="Proteomes" id="UP000299102"/>
    </source>
</evidence>
<sequence length="429" mass="47829">MKALKRMKVGKAAGLDPVSSEMQRGGEDIMASLLYHLLNKCWKNCRTMETKYKHLPIDWTLKTRLKLMSPKPFAWNRQLKASEEASGITGYLSKSIVPSNLLVLAASTLTLDIEFEMPLRPEGKQKLNSPNSQGNKKNNSTDSCYNTMDEAKINQEPKKTEGGSGDEEDLDSDNFLSQMGFEDEDIKKINKTEARLQQNVESTVDSAAASLVLARGVDAQALFNWLLVCRTVVAGSGVPPTLLAPTAFQGGTLQALSLSFVFATTTFFELIWDCLLKVNQNWIFLTATIASKSWPRFLERSSTRQYEKVLYTLRMANTIRSKFAGHCCQAACTLLLTAADCSGAAYKRHLRAAPAYTSFHRRCPATLLAKGYNICLKTMIPLEFYYRPGDESKHLLGFLNNDVIIMRPQGKLISFGRSAEQSVDFYPVP</sequence>
<feature type="region of interest" description="Disordered" evidence="5">
    <location>
        <begin position="122"/>
        <end position="173"/>
    </location>
</feature>
<evidence type="ECO:0000256" key="5">
    <source>
        <dbReference type="SAM" id="MobiDB-lite"/>
    </source>
</evidence>
<dbReference type="PANTHER" id="PTHR12972">
    <property type="entry name" value="DOWNSTREAM NEIGHBOR OF SON"/>
    <property type="match status" value="1"/>
</dbReference>
<evidence type="ECO:0000256" key="4">
    <source>
        <dbReference type="ARBA" id="ARBA00025806"/>
    </source>
</evidence>
<gene>
    <name evidence="6" type="primary">donson</name>
    <name evidence="6" type="ORF">EVAR_74442_1</name>
</gene>